<dbReference type="HOGENOM" id="CLU_144302_1_0_1"/>
<proteinExistence type="predicted"/>
<accession>A0A0B4GQS9</accession>
<sequence>MEYLDWSKAEDERVETVAKEMGNNPLASRRRGMKHIWRSIEQDMKEQQALHSEEKLAEECTIVSA</sequence>
<dbReference type="EMBL" id="AZNH01000103">
    <property type="protein sequence ID" value="KID82087.1"/>
    <property type="molecule type" value="Genomic_DNA"/>
</dbReference>
<dbReference type="Proteomes" id="UP000031192">
    <property type="component" value="Unassembled WGS sequence"/>
</dbReference>
<gene>
    <name evidence="1" type="ORF">MGU_10567</name>
</gene>
<comment type="caution">
    <text evidence="1">The sequence shown here is derived from an EMBL/GenBank/DDBJ whole genome shotgun (WGS) entry which is preliminary data.</text>
</comment>
<protein>
    <submittedName>
        <fullName evidence="1">Uncharacterized protein</fullName>
    </submittedName>
</protein>
<reference evidence="1 2" key="1">
    <citation type="journal article" date="2014" name="Proc. Natl. Acad. Sci. U.S.A.">
        <title>Trajectory and genomic determinants of fungal-pathogen speciation and host adaptation.</title>
        <authorList>
            <person name="Hu X."/>
            <person name="Xiao G."/>
            <person name="Zheng P."/>
            <person name="Shang Y."/>
            <person name="Su Y."/>
            <person name="Zhang X."/>
            <person name="Liu X."/>
            <person name="Zhan S."/>
            <person name="St Leger R.J."/>
            <person name="Wang C."/>
        </authorList>
    </citation>
    <scope>NUCLEOTIDE SEQUENCE [LARGE SCALE GENOMIC DNA]</scope>
    <source>
        <strain evidence="1 2">ARSEF 977</strain>
    </source>
</reference>
<evidence type="ECO:0000313" key="1">
    <source>
        <dbReference type="EMBL" id="KID82087.1"/>
    </source>
</evidence>
<keyword evidence="2" id="KW-1185">Reference proteome</keyword>
<dbReference type="AlphaFoldDB" id="A0A0B4GQS9"/>
<evidence type="ECO:0000313" key="2">
    <source>
        <dbReference type="Proteomes" id="UP000031192"/>
    </source>
</evidence>
<organism evidence="1 2">
    <name type="scientific">Metarhizium guizhouense (strain ARSEF 977)</name>
    <dbReference type="NCBI Taxonomy" id="1276136"/>
    <lineage>
        <taxon>Eukaryota</taxon>
        <taxon>Fungi</taxon>
        <taxon>Dikarya</taxon>
        <taxon>Ascomycota</taxon>
        <taxon>Pezizomycotina</taxon>
        <taxon>Sordariomycetes</taxon>
        <taxon>Hypocreomycetidae</taxon>
        <taxon>Hypocreales</taxon>
        <taxon>Clavicipitaceae</taxon>
        <taxon>Metarhizium</taxon>
    </lineage>
</organism>
<name>A0A0B4GQS9_METGA</name>